<dbReference type="RefSeq" id="XP_038047942.1">
    <property type="nucleotide sequence ID" value="XM_038192014.1"/>
</dbReference>
<dbReference type="InterPro" id="IPR036116">
    <property type="entry name" value="FN3_sf"/>
</dbReference>
<evidence type="ECO:0000256" key="7">
    <source>
        <dbReference type="ARBA" id="ARBA00022889"/>
    </source>
</evidence>
<dbReference type="InterPro" id="IPR013783">
    <property type="entry name" value="Ig-like_fold"/>
</dbReference>
<keyword evidence="8 14" id="KW-1133">Transmembrane helix</keyword>
<accession>A0A913Z877</accession>
<dbReference type="InterPro" id="IPR036179">
    <property type="entry name" value="Ig-like_dom_sf"/>
</dbReference>
<dbReference type="InterPro" id="IPR007110">
    <property type="entry name" value="Ig-like_dom"/>
</dbReference>
<keyword evidence="9 14" id="KW-0472">Membrane</keyword>
<feature type="transmembrane region" description="Helical" evidence="14">
    <location>
        <begin position="988"/>
        <end position="1009"/>
    </location>
</feature>
<feature type="chain" id="PRO_5036719403" description="Roundabout" evidence="15">
    <location>
        <begin position="38"/>
        <end position="1671"/>
    </location>
</feature>
<keyword evidence="3" id="KW-1003">Cell membrane</keyword>
<feature type="domain" description="Fibronectin type-III" evidence="17">
    <location>
        <begin position="772"/>
        <end position="862"/>
    </location>
</feature>
<keyword evidence="10" id="KW-1015">Disulfide bond</keyword>
<dbReference type="GO" id="GO:0007156">
    <property type="term" value="P:homophilic cell adhesion via plasma membrane adhesion molecules"/>
    <property type="evidence" value="ECO:0007669"/>
    <property type="project" value="TreeGrafter"/>
</dbReference>
<dbReference type="FunFam" id="2.60.40.10:FF:000005">
    <property type="entry name" value="Neuronal cell adhesion molecule"/>
    <property type="match status" value="1"/>
</dbReference>
<feature type="compositionally biased region" description="Basic and acidic residues" evidence="13">
    <location>
        <begin position="1576"/>
        <end position="1587"/>
    </location>
</feature>
<dbReference type="GO" id="GO:0007411">
    <property type="term" value="P:axon guidance"/>
    <property type="evidence" value="ECO:0007669"/>
    <property type="project" value="TreeGrafter"/>
</dbReference>
<protein>
    <recommendedName>
        <fullName evidence="20">Roundabout</fullName>
    </recommendedName>
</protein>
<dbReference type="SUPFAM" id="SSF49265">
    <property type="entry name" value="Fibronectin type III"/>
    <property type="match status" value="3"/>
</dbReference>
<evidence type="ECO:0000256" key="9">
    <source>
        <dbReference type="ARBA" id="ARBA00023136"/>
    </source>
</evidence>
<dbReference type="GO" id="GO:0070593">
    <property type="term" value="P:dendrite self-avoidance"/>
    <property type="evidence" value="ECO:0007669"/>
    <property type="project" value="TreeGrafter"/>
</dbReference>
<name>A0A913Z877_PATMI</name>
<feature type="region of interest" description="Disordered" evidence="13">
    <location>
        <begin position="1497"/>
        <end position="1535"/>
    </location>
</feature>
<dbReference type="FunFam" id="2.60.40.10:FF:000026">
    <property type="entry name" value="roundabout homolog 2 isoform X1"/>
    <property type="match status" value="1"/>
</dbReference>
<evidence type="ECO:0000256" key="3">
    <source>
        <dbReference type="ARBA" id="ARBA00022475"/>
    </source>
</evidence>
<feature type="domain" description="Ig-like" evidence="16">
    <location>
        <begin position="149"/>
        <end position="237"/>
    </location>
</feature>
<keyword evidence="5 15" id="KW-0732">Signal</keyword>
<dbReference type="InterPro" id="IPR003961">
    <property type="entry name" value="FN3_dom"/>
</dbReference>
<evidence type="ECO:0008006" key="20">
    <source>
        <dbReference type="Google" id="ProtNLM"/>
    </source>
</evidence>
<evidence type="ECO:0000256" key="5">
    <source>
        <dbReference type="ARBA" id="ARBA00022729"/>
    </source>
</evidence>
<feature type="compositionally biased region" description="Polar residues" evidence="13">
    <location>
        <begin position="1591"/>
        <end position="1602"/>
    </location>
</feature>
<dbReference type="InterPro" id="IPR003599">
    <property type="entry name" value="Ig_sub"/>
</dbReference>
<evidence type="ECO:0000313" key="19">
    <source>
        <dbReference type="Proteomes" id="UP000887568"/>
    </source>
</evidence>
<dbReference type="CDD" id="cd00063">
    <property type="entry name" value="FN3"/>
    <property type="match status" value="4"/>
</dbReference>
<keyword evidence="6" id="KW-0677">Repeat</keyword>
<dbReference type="SMART" id="SM00408">
    <property type="entry name" value="IGc2"/>
    <property type="match status" value="5"/>
</dbReference>
<dbReference type="FunFam" id="2.60.40.10:FF:000028">
    <property type="entry name" value="Neuronal cell adhesion molecule"/>
    <property type="match status" value="1"/>
</dbReference>
<feature type="compositionally biased region" description="Polar residues" evidence="13">
    <location>
        <begin position="1381"/>
        <end position="1395"/>
    </location>
</feature>
<dbReference type="PANTHER" id="PTHR10075:SF37">
    <property type="entry name" value="ROUNDABOUT HOMOLOG 3"/>
    <property type="match status" value="1"/>
</dbReference>
<dbReference type="PROSITE" id="PS50835">
    <property type="entry name" value="IG_LIKE"/>
    <property type="match status" value="5"/>
</dbReference>
<keyword evidence="19" id="KW-1185">Reference proteome</keyword>
<dbReference type="Pfam" id="PF07679">
    <property type="entry name" value="I-set"/>
    <property type="match status" value="4"/>
</dbReference>
<feature type="domain" description="Fibronectin type-III" evidence="17">
    <location>
        <begin position="656"/>
        <end position="750"/>
    </location>
</feature>
<evidence type="ECO:0000256" key="13">
    <source>
        <dbReference type="SAM" id="MobiDB-lite"/>
    </source>
</evidence>
<evidence type="ECO:0000256" key="11">
    <source>
        <dbReference type="ARBA" id="ARBA00023180"/>
    </source>
</evidence>
<feature type="domain" description="Ig-like" evidence="16">
    <location>
        <begin position="431"/>
        <end position="518"/>
    </location>
</feature>
<dbReference type="SUPFAM" id="SSF48726">
    <property type="entry name" value="Immunoglobulin"/>
    <property type="match status" value="5"/>
</dbReference>
<feature type="domain" description="Fibronectin type-III" evidence="17">
    <location>
        <begin position="867"/>
        <end position="962"/>
    </location>
</feature>
<proteinExistence type="predicted"/>
<keyword evidence="12" id="KW-0393">Immunoglobulin domain</keyword>
<dbReference type="GeneID" id="119722032"/>
<dbReference type="InterPro" id="IPR013106">
    <property type="entry name" value="Ig_V-set"/>
</dbReference>
<evidence type="ECO:0000256" key="8">
    <source>
        <dbReference type="ARBA" id="ARBA00022989"/>
    </source>
</evidence>
<evidence type="ECO:0000256" key="14">
    <source>
        <dbReference type="SAM" id="Phobius"/>
    </source>
</evidence>
<dbReference type="InterPro" id="IPR013098">
    <property type="entry name" value="Ig_I-set"/>
</dbReference>
<feature type="domain" description="Ig-like" evidence="16">
    <location>
        <begin position="331"/>
        <end position="422"/>
    </location>
</feature>
<dbReference type="FunFam" id="2.60.40.10:FF:000008">
    <property type="entry name" value="roundabout homolog 2 isoform X2"/>
    <property type="match status" value="2"/>
</dbReference>
<evidence type="ECO:0000256" key="2">
    <source>
        <dbReference type="ARBA" id="ARBA00004236"/>
    </source>
</evidence>
<comment type="subcellular location">
    <subcellularLocation>
        <location evidence="2">Cell membrane</location>
    </subcellularLocation>
    <subcellularLocation>
        <location evidence="1">Membrane</location>
        <topology evidence="1">Single-pass membrane protein</topology>
    </subcellularLocation>
</comment>
<dbReference type="SMART" id="SM00409">
    <property type="entry name" value="IG"/>
    <property type="match status" value="5"/>
</dbReference>
<dbReference type="Pfam" id="PF13927">
    <property type="entry name" value="Ig_3"/>
    <property type="match status" value="1"/>
</dbReference>
<evidence type="ECO:0000256" key="1">
    <source>
        <dbReference type="ARBA" id="ARBA00004167"/>
    </source>
</evidence>
<dbReference type="GO" id="GO:0098632">
    <property type="term" value="F:cell-cell adhesion mediator activity"/>
    <property type="evidence" value="ECO:0007669"/>
    <property type="project" value="TreeGrafter"/>
</dbReference>
<reference evidence="18" key="1">
    <citation type="submission" date="2022-11" db="UniProtKB">
        <authorList>
            <consortium name="EnsemblMetazoa"/>
        </authorList>
    </citation>
    <scope>IDENTIFICATION</scope>
</reference>
<dbReference type="FunFam" id="2.60.40.10:FF:000600">
    <property type="entry name" value="Contactin 2"/>
    <property type="match status" value="1"/>
</dbReference>
<evidence type="ECO:0000256" key="10">
    <source>
        <dbReference type="ARBA" id="ARBA00023157"/>
    </source>
</evidence>
<feature type="compositionally biased region" description="Basic and acidic residues" evidence="13">
    <location>
        <begin position="1398"/>
        <end position="1419"/>
    </location>
</feature>
<evidence type="ECO:0000259" key="17">
    <source>
        <dbReference type="PROSITE" id="PS50853"/>
    </source>
</evidence>
<dbReference type="InterPro" id="IPR003598">
    <property type="entry name" value="Ig_sub2"/>
</dbReference>
<dbReference type="EnsemblMetazoa" id="XM_038192014.1">
    <property type="protein sequence ID" value="XP_038047942.1"/>
    <property type="gene ID" value="LOC119722032"/>
</dbReference>
<sequence length="1671" mass="180324">MKHHWTSANDTKKTNRSSLLGLSVLLWKCSLISIVIGGPGGNRREDYAPRITEHPQSVIVPKGEPTTLRCRADGRPDPTLTWLKDGERLDLLSGDGHRSMLNPGELFFLRVIHSKGNNADVGTYQCVASNYLGDTYSNNATLEVTYIKDDFRREPVSTEAEAGEPVVLECQPPRGYPEPTVTWSKDGEDVIVDGDRVKVLQDGNLMISQSRASDAGSYVCTASNQMGSRSTEPAHLTVKAPPLLVAPVQDTVVAPGTTVMIRCQVIGDPVPVVTWTKEGGELPMGRYTILEDNSLRIRQVTQDDEGVYICEAVNSNGRMQDDMTLTVSVIPTFTQAPVDRTVELHHTASFQCQATGSPPPAIFWKKEGSQEELLFIGMESGRLRVTSNGELHISDVREEDEGYYVCSAHSGSSMAEARAFLRVIASVSQPPPIINYGPSNQTLIVGTVALLTCETAGHPAPSVRWTKNGAPLQASDARFTVLDTGRLQISGLFLEDSGMYSCIATNSSGQTSWRAYLRVIERSEASGIPVLQAPNIHELPASPGQPVASNITRTALSLRWLAPSRSTPPLSPVTHYRLEYFSHEVAQEWQIVPTPCIGETCLVQQLRPGTTYLFLVRAVNDRGIGPPSPISQPITTRDDMSAIPSEQTTLIEEKLAETRVEITNAMVLSQTAVKVLWEVRQHREFIEGYHLKYHADSGSNGFTMQTVLGSTNKIITGLMANTGYTITLQPFNSRFNGPESDAVSVVTLSQGDQLQESPIDNPVLQGKLDTCGTSIVSIEAVGSTSLKITWRVSKNEPYIDGYHIKYSVRDSNDVIMQTVTGSSVKTLTDLTPWTWYRVSVQPFNGLYLGPESTHQDAKTQSAVPTGAPHNVHVVTNGTAAILVSWEPPSASTVQGVIAGYNVYCLANTTALHKNVTCPADQRSVRVTGLLIGKVYMVKVAAYTTAGAGPRSSAQPVYITAGGVIGGGDVDDDDSSVMGDNGSIVTQPWFIASLAVFFLLILLCITVFVWRRHVQYKLAGNISKGPISRDNAAAAHNMGIGSSGQFIPSNHSSVQSSLQRGQGWVNPAQRPLPSTVGLLSDSSDHHGNRACIPIGSASSSLSRAEYLQPNNTAYWLLEAYDPESGTLRQYDTQQLGPDGRRCHQYHPSHSCYGSGGPVYAVVDNADDEDEDDDEHGADMIHGPHTALTLPMPRCPEHVKEKLTVSNSLPPHVTEPYASTTLIMPSNMVDMRPPCSHSGSSEQSAASTHSAARIDARGRHTAADNGAYSSSGGSTQQGDRASRKKRHRGGSKQPARNWTELLPPPPEQPPTDIDSPTGSACPAPPCSHANANPHMDHGKNRQDMERSKKKGPTPPLRQCCSSPPVSTSDRQHTLPAVAHKPLPTNSVPNQLDSNRSGTPADHRQQPHSKTHDRPSDPDHTQRGVPYLASKRLFEDPRHEQLGKELLEFNDDMSQSEILSDNDDMAGISAATALNADQGLHANHGDYMANRNQLPHMLQTEDDTESADSCTDAMLGSWSSMNGSSSSGRHSSVSESSEGSFFTDADFASAVAAAAQNSGMQVIGSTVTDPRAGKKHGRHDAQQSRTDRAHPATHTGSKPSHSILTTFKPMAGTGRETGGSTKKAKTKPLAGTGRETGGSTKKAKTKPLVLQDTNNVGLTVTANPLAFAMEDSEM</sequence>
<evidence type="ECO:0000256" key="6">
    <source>
        <dbReference type="ARBA" id="ARBA00022737"/>
    </source>
</evidence>
<feature type="signal peptide" evidence="15">
    <location>
        <begin position="1"/>
        <end position="37"/>
    </location>
</feature>
<dbReference type="GO" id="GO:0005886">
    <property type="term" value="C:plasma membrane"/>
    <property type="evidence" value="ECO:0007669"/>
    <property type="project" value="UniProtKB-SubCell"/>
</dbReference>
<dbReference type="SMART" id="SM00060">
    <property type="entry name" value="FN3"/>
    <property type="match status" value="4"/>
</dbReference>
<dbReference type="SMART" id="SM00406">
    <property type="entry name" value="IGv"/>
    <property type="match status" value="3"/>
</dbReference>
<feature type="domain" description="Ig-like" evidence="16">
    <location>
        <begin position="241"/>
        <end position="326"/>
    </location>
</feature>
<feature type="domain" description="Ig-like" evidence="16">
    <location>
        <begin position="49"/>
        <end position="145"/>
    </location>
</feature>
<evidence type="ECO:0000256" key="4">
    <source>
        <dbReference type="ARBA" id="ARBA00022692"/>
    </source>
</evidence>
<evidence type="ECO:0000259" key="16">
    <source>
        <dbReference type="PROSITE" id="PS50835"/>
    </source>
</evidence>
<feature type="domain" description="Fibronectin type-III" evidence="17">
    <location>
        <begin position="542"/>
        <end position="639"/>
    </location>
</feature>
<dbReference type="OrthoDB" id="428111at2759"/>
<dbReference type="GO" id="GO:0030424">
    <property type="term" value="C:axon"/>
    <property type="evidence" value="ECO:0007669"/>
    <property type="project" value="TreeGrafter"/>
</dbReference>
<dbReference type="Pfam" id="PF00041">
    <property type="entry name" value="fn3"/>
    <property type="match status" value="4"/>
</dbReference>
<dbReference type="PROSITE" id="PS50853">
    <property type="entry name" value="FN3"/>
    <property type="match status" value="4"/>
</dbReference>
<feature type="region of interest" description="Disordered" evidence="13">
    <location>
        <begin position="1226"/>
        <end position="1434"/>
    </location>
</feature>
<feature type="compositionally biased region" description="Basic and acidic residues" evidence="13">
    <location>
        <begin position="1250"/>
        <end position="1260"/>
    </location>
</feature>
<feature type="compositionally biased region" description="Low complexity" evidence="13">
    <location>
        <begin position="1234"/>
        <end position="1249"/>
    </location>
</feature>
<feature type="compositionally biased region" description="Basic and acidic residues" evidence="13">
    <location>
        <begin position="1332"/>
        <end position="1344"/>
    </location>
</feature>
<evidence type="ECO:0000256" key="12">
    <source>
        <dbReference type="ARBA" id="ARBA00023319"/>
    </source>
</evidence>
<feature type="region of interest" description="Disordered" evidence="13">
    <location>
        <begin position="1562"/>
        <end position="1644"/>
    </location>
</feature>
<organism evidence="18 19">
    <name type="scientific">Patiria miniata</name>
    <name type="common">Bat star</name>
    <name type="synonym">Asterina miniata</name>
    <dbReference type="NCBI Taxonomy" id="46514"/>
    <lineage>
        <taxon>Eukaryota</taxon>
        <taxon>Metazoa</taxon>
        <taxon>Echinodermata</taxon>
        <taxon>Eleutherozoa</taxon>
        <taxon>Asterozoa</taxon>
        <taxon>Asteroidea</taxon>
        <taxon>Valvatacea</taxon>
        <taxon>Valvatida</taxon>
        <taxon>Asterinidae</taxon>
        <taxon>Patiria</taxon>
    </lineage>
</organism>
<dbReference type="Proteomes" id="UP000887568">
    <property type="component" value="Unplaced"/>
</dbReference>
<keyword evidence="7" id="KW-0130">Cell adhesion</keyword>
<keyword evidence="11" id="KW-0325">Glycoprotein</keyword>
<feature type="compositionally biased region" description="Polar residues" evidence="13">
    <location>
        <begin position="1357"/>
        <end position="1366"/>
    </location>
</feature>
<dbReference type="OMA" id="DALWIDH"/>
<evidence type="ECO:0000313" key="18">
    <source>
        <dbReference type="EnsemblMetazoa" id="XP_038047942.1"/>
    </source>
</evidence>
<feature type="compositionally biased region" description="Low complexity" evidence="13">
    <location>
        <begin position="1513"/>
        <end position="1535"/>
    </location>
</feature>
<dbReference type="Gene3D" id="2.60.40.10">
    <property type="entry name" value="Immunoglobulins"/>
    <property type="match status" value="9"/>
</dbReference>
<keyword evidence="4 14" id="KW-0812">Transmembrane</keyword>
<dbReference type="PANTHER" id="PTHR10075">
    <property type="entry name" value="BASIGIN RELATED"/>
    <property type="match status" value="1"/>
</dbReference>
<feature type="compositionally biased region" description="Polar residues" evidence="13">
    <location>
        <begin position="1265"/>
        <end position="1277"/>
    </location>
</feature>
<evidence type="ECO:0000256" key="15">
    <source>
        <dbReference type="SAM" id="SignalP"/>
    </source>
</evidence>